<keyword evidence="2" id="KW-1185">Reference proteome</keyword>
<gene>
    <name evidence="1" type="ORF">B456_011G174500</name>
</gene>
<evidence type="ECO:0000313" key="1">
    <source>
        <dbReference type="EMBL" id="KJB68811.1"/>
    </source>
</evidence>
<dbReference type="Gramene" id="KJB68811">
    <property type="protein sequence ID" value="KJB68811"/>
    <property type="gene ID" value="B456_011G174500"/>
</dbReference>
<proteinExistence type="predicted"/>
<organism evidence="1 2">
    <name type="scientific">Gossypium raimondii</name>
    <name type="common">Peruvian cotton</name>
    <name type="synonym">Gossypium klotzschianum subsp. raimondii</name>
    <dbReference type="NCBI Taxonomy" id="29730"/>
    <lineage>
        <taxon>Eukaryota</taxon>
        <taxon>Viridiplantae</taxon>
        <taxon>Streptophyta</taxon>
        <taxon>Embryophyta</taxon>
        <taxon>Tracheophyta</taxon>
        <taxon>Spermatophyta</taxon>
        <taxon>Magnoliopsida</taxon>
        <taxon>eudicotyledons</taxon>
        <taxon>Gunneridae</taxon>
        <taxon>Pentapetalae</taxon>
        <taxon>rosids</taxon>
        <taxon>malvids</taxon>
        <taxon>Malvales</taxon>
        <taxon>Malvaceae</taxon>
        <taxon>Malvoideae</taxon>
        <taxon>Gossypium</taxon>
    </lineage>
</organism>
<dbReference type="AlphaFoldDB" id="A0A0D2ULF5"/>
<evidence type="ECO:0000313" key="2">
    <source>
        <dbReference type="Proteomes" id="UP000032304"/>
    </source>
</evidence>
<dbReference type="EMBL" id="CM001750">
    <property type="protein sequence ID" value="KJB68811.1"/>
    <property type="molecule type" value="Genomic_DNA"/>
</dbReference>
<reference evidence="1 2" key="1">
    <citation type="journal article" date="2012" name="Nature">
        <title>Repeated polyploidization of Gossypium genomes and the evolution of spinnable cotton fibres.</title>
        <authorList>
            <person name="Paterson A.H."/>
            <person name="Wendel J.F."/>
            <person name="Gundlach H."/>
            <person name="Guo H."/>
            <person name="Jenkins J."/>
            <person name="Jin D."/>
            <person name="Llewellyn D."/>
            <person name="Showmaker K.C."/>
            <person name="Shu S."/>
            <person name="Udall J."/>
            <person name="Yoo M.J."/>
            <person name="Byers R."/>
            <person name="Chen W."/>
            <person name="Doron-Faigenboim A."/>
            <person name="Duke M.V."/>
            <person name="Gong L."/>
            <person name="Grimwood J."/>
            <person name="Grover C."/>
            <person name="Grupp K."/>
            <person name="Hu G."/>
            <person name="Lee T.H."/>
            <person name="Li J."/>
            <person name="Lin L."/>
            <person name="Liu T."/>
            <person name="Marler B.S."/>
            <person name="Page J.T."/>
            <person name="Roberts A.W."/>
            <person name="Romanel E."/>
            <person name="Sanders W.S."/>
            <person name="Szadkowski E."/>
            <person name="Tan X."/>
            <person name="Tang H."/>
            <person name="Xu C."/>
            <person name="Wang J."/>
            <person name="Wang Z."/>
            <person name="Zhang D."/>
            <person name="Zhang L."/>
            <person name="Ashrafi H."/>
            <person name="Bedon F."/>
            <person name="Bowers J.E."/>
            <person name="Brubaker C.L."/>
            <person name="Chee P.W."/>
            <person name="Das S."/>
            <person name="Gingle A.R."/>
            <person name="Haigler C.H."/>
            <person name="Harker D."/>
            <person name="Hoffmann L.V."/>
            <person name="Hovav R."/>
            <person name="Jones D.C."/>
            <person name="Lemke C."/>
            <person name="Mansoor S."/>
            <person name="ur Rahman M."/>
            <person name="Rainville L.N."/>
            <person name="Rambani A."/>
            <person name="Reddy U.K."/>
            <person name="Rong J.K."/>
            <person name="Saranga Y."/>
            <person name="Scheffler B.E."/>
            <person name="Scheffler J.A."/>
            <person name="Stelly D.M."/>
            <person name="Triplett B.A."/>
            <person name="Van Deynze A."/>
            <person name="Vaslin M.F."/>
            <person name="Waghmare V.N."/>
            <person name="Walford S.A."/>
            <person name="Wright R.J."/>
            <person name="Zaki E.A."/>
            <person name="Zhang T."/>
            <person name="Dennis E.S."/>
            <person name="Mayer K.F."/>
            <person name="Peterson D.G."/>
            <person name="Rokhsar D.S."/>
            <person name="Wang X."/>
            <person name="Schmutz J."/>
        </authorList>
    </citation>
    <scope>NUCLEOTIDE SEQUENCE [LARGE SCALE GENOMIC DNA]</scope>
</reference>
<accession>A0A0D2ULF5</accession>
<sequence length="79" mass="8868">MAYFLLIFLLSLFLCCPNLVTLGIYITSSFFPAMSSIHSLLLPPLPSSSFFFKIFFLGFHYSCAAPSLRPLLLSLQPPF</sequence>
<name>A0A0D2ULF5_GOSRA</name>
<protein>
    <submittedName>
        <fullName evidence="1">Uncharacterized protein</fullName>
    </submittedName>
</protein>
<dbReference type="Proteomes" id="UP000032304">
    <property type="component" value="Chromosome 11"/>
</dbReference>